<protein>
    <recommendedName>
        <fullName evidence="3">TIL domain-containing protein</fullName>
    </recommendedName>
</protein>
<organism evidence="2">
    <name type="scientific">Pectinophora gossypiella</name>
    <name type="common">Cotton pink bollworm</name>
    <name type="synonym">Depressaria gossypiella</name>
    <dbReference type="NCBI Taxonomy" id="13191"/>
    <lineage>
        <taxon>Eukaryota</taxon>
        <taxon>Metazoa</taxon>
        <taxon>Ecdysozoa</taxon>
        <taxon>Arthropoda</taxon>
        <taxon>Hexapoda</taxon>
        <taxon>Insecta</taxon>
        <taxon>Pterygota</taxon>
        <taxon>Neoptera</taxon>
        <taxon>Endopterygota</taxon>
        <taxon>Lepidoptera</taxon>
        <taxon>Glossata</taxon>
        <taxon>Ditrysia</taxon>
        <taxon>Gelechioidea</taxon>
        <taxon>Gelechiidae</taxon>
        <taxon>Apatetrinae</taxon>
        <taxon>Pectinophora</taxon>
    </lineage>
</organism>
<dbReference type="EMBL" id="GDQN01007424">
    <property type="protein sequence ID" value="JAT83630.1"/>
    <property type="molecule type" value="Transcribed_RNA"/>
</dbReference>
<accession>A0A1E1W9E2</accession>
<dbReference type="AlphaFoldDB" id="A0A1E1W9E2"/>
<evidence type="ECO:0008006" key="3">
    <source>
        <dbReference type="Google" id="ProtNLM"/>
    </source>
</evidence>
<feature type="signal peptide" evidence="1">
    <location>
        <begin position="1"/>
        <end position="18"/>
    </location>
</feature>
<keyword evidence="1" id="KW-0732">Signal</keyword>
<dbReference type="SUPFAM" id="SSF57567">
    <property type="entry name" value="Serine protease inhibitors"/>
    <property type="match status" value="1"/>
</dbReference>
<proteinExistence type="predicted"/>
<evidence type="ECO:0000256" key="1">
    <source>
        <dbReference type="SAM" id="SignalP"/>
    </source>
</evidence>
<gene>
    <name evidence="2" type="ORF">g.16516</name>
</gene>
<feature type="chain" id="PRO_5009115243" description="TIL domain-containing protein" evidence="1">
    <location>
        <begin position="19"/>
        <end position="102"/>
    </location>
</feature>
<reference evidence="2" key="1">
    <citation type="submission" date="2015-09" db="EMBL/GenBank/DDBJ databases">
        <title>De novo assembly of Pectinophora gossypiella (Pink Bollworm) gut transcriptome.</title>
        <authorList>
            <person name="Tassone E.E."/>
        </authorList>
    </citation>
    <scope>NUCLEOTIDE SEQUENCE</scope>
</reference>
<dbReference type="InterPro" id="IPR036084">
    <property type="entry name" value="Ser_inhib-like_sf"/>
</dbReference>
<name>A0A1E1W9E2_PECGO</name>
<sequence>MKAVLILCVLALAAYTMADTNLHPRGCIYALGRCVRDCEEGTHAYTTGCGYLTPEATCDEPNPVQDTRGQICDYSACYCDPPTVRDTASNKCVPLEDCPKKA</sequence>
<dbReference type="OrthoDB" id="8113025at2759"/>
<dbReference type="Gene3D" id="2.10.25.10">
    <property type="entry name" value="Laminin"/>
    <property type="match status" value="1"/>
</dbReference>
<evidence type="ECO:0000313" key="2">
    <source>
        <dbReference type="EMBL" id="JAT83630.1"/>
    </source>
</evidence>